<dbReference type="GO" id="GO:0016740">
    <property type="term" value="F:transferase activity"/>
    <property type="evidence" value="ECO:0007669"/>
    <property type="project" value="UniProtKB-KW"/>
</dbReference>
<dbReference type="RefSeq" id="WP_262696551.1">
    <property type="nucleotide sequence ID" value="NZ_JAVRHK010000003.1"/>
</dbReference>
<dbReference type="Pfam" id="PF08843">
    <property type="entry name" value="AbiEii"/>
    <property type="match status" value="1"/>
</dbReference>
<comment type="caution">
    <text evidence="1">The sequence shown here is derived from an EMBL/GenBank/DDBJ whole genome shotgun (WGS) entry which is preliminary data.</text>
</comment>
<name>A0ABU3D3P8_9FLAO</name>
<keyword evidence="1" id="KW-0808">Transferase</keyword>
<sequence>MEFSFDIDNPWFSGRADIKTYKINELLGTKLRALYQRSKGRDLFDLDYSRQNVDIDIDEIIKCFKAYMEFSVGKVPSQKEFLLNMEAKENDAAFEGDMEGLLRPEIQYDQKAAFHWLKETVIPQM</sequence>
<dbReference type="InterPro" id="IPR014942">
    <property type="entry name" value="AbiEii"/>
</dbReference>
<dbReference type="Proteomes" id="UP001262582">
    <property type="component" value="Unassembled WGS sequence"/>
</dbReference>
<reference evidence="1 2" key="1">
    <citation type="submission" date="2023-09" db="EMBL/GenBank/DDBJ databases">
        <authorList>
            <person name="Rey-Velasco X."/>
        </authorList>
    </citation>
    <scope>NUCLEOTIDE SEQUENCE [LARGE SCALE GENOMIC DNA]</scope>
    <source>
        <strain evidence="1 2">F117</strain>
    </source>
</reference>
<gene>
    <name evidence="1" type="ORF">RM539_06080</name>
</gene>
<proteinExistence type="predicted"/>
<evidence type="ECO:0000313" key="1">
    <source>
        <dbReference type="EMBL" id="MDT0676147.1"/>
    </source>
</evidence>
<accession>A0ABU3D3P8</accession>
<dbReference type="EMBL" id="JAVRHK010000003">
    <property type="protein sequence ID" value="MDT0676147.1"/>
    <property type="molecule type" value="Genomic_DNA"/>
</dbReference>
<organism evidence="1 2">
    <name type="scientific">Autumnicola musiva</name>
    <dbReference type="NCBI Taxonomy" id="3075589"/>
    <lineage>
        <taxon>Bacteria</taxon>
        <taxon>Pseudomonadati</taxon>
        <taxon>Bacteroidota</taxon>
        <taxon>Flavobacteriia</taxon>
        <taxon>Flavobacteriales</taxon>
        <taxon>Flavobacteriaceae</taxon>
        <taxon>Autumnicola</taxon>
    </lineage>
</organism>
<evidence type="ECO:0000313" key="2">
    <source>
        <dbReference type="Proteomes" id="UP001262582"/>
    </source>
</evidence>
<keyword evidence="2" id="KW-1185">Reference proteome</keyword>
<protein>
    <submittedName>
        <fullName evidence="1">Nucleotidyl transferase AbiEii/AbiGii toxin family protein</fullName>
    </submittedName>
</protein>